<name>A0A6G1I013_9PEZI</name>
<dbReference type="GO" id="GO:0000822">
    <property type="term" value="F:inositol hexakisphosphate binding"/>
    <property type="evidence" value="ECO:0007669"/>
    <property type="project" value="TreeGrafter"/>
</dbReference>
<dbReference type="GO" id="GO:0005737">
    <property type="term" value="C:cytoplasm"/>
    <property type="evidence" value="ECO:0007669"/>
    <property type="project" value="TreeGrafter"/>
</dbReference>
<dbReference type="InterPro" id="IPR012476">
    <property type="entry name" value="GLE1"/>
</dbReference>
<evidence type="ECO:0000256" key="8">
    <source>
        <dbReference type="ARBA" id="ARBA00023242"/>
    </source>
</evidence>
<dbReference type="GO" id="GO:0044614">
    <property type="term" value="C:nuclear pore cytoplasmic filaments"/>
    <property type="evidence" value="ECO:0007669"/>
    <property type="project" value="TreeGrafter"/>
</dbReference>
<feature type="compositionally biased region" description="Basic and acidic residues" evidence="11">
    <location>
        <begin position="130"/>
        <end position="175"/>
    </location>
</feature>
<evidence type="ECO:0000256" key="4">
    <source>
        <dbReference type="ARBA" id="ARBA00022816"/>
    </source>
</evidence>
<dbReference type="Proteomes" id="UP000799640">
    <property type="component" value="Unassembled WGS sequence"/>
</dbReference>
<evidence type="ECO:0000256" key="5">
    <source>
        <dbReference type="ARBA" id="ARBA00022927"/>
    </source>
</evidence>
<keyword evidence="13" id="KW-1185">Reference proteome</keyword>
<feature type="compositionally biased region" description="Low complexity" evidence="11">
    <location>
        <begin position="14"/>
        <end position="33"/>
    </location>
</feature>
<evidence type="ECO:0000256" key="11">
    <source>
        <dbReference type="SAM" id="MobiDB-lite"/>
    </source>
</evidence>
<dbReference type="Gene3D" id="1.25.40.510">
    <property type="entry name" value="GLE1-like"/>
    <property type="match status" value="1"/>
</dbReference>
<dbReference type="GO" id="GO:0005543">
    <property type="term" value="F:phospholipid binding"/>
    <property type="evidence" value="ECO:0007669"/>
    <property type="project" value="TreeGrafter"/>
</dbReference>
<proteinExistence type="inferred from homology"/>
<dbReference type="PANTHER" id="PTHR12960:SF0">
    <property type="entry name" value="MRNA EXPORT FACTOR GLE1"/>
    <property type="match status" value="1"/>
</dbReference>
<evidence type="ECO:0000313" key="13">
    <source>
        <dbReference type="Proteomes" id="UP000799640"/>
    </source>
</evidence>
<keyword evidence="8" id="KW-0539">Nucleus</keyword>
<accession>A0A6G1I013</accession>
<evidence type="ECO:0000256" key="10">
    <source>
        <dbReference type="ARBA" id="ARBA00029983"/>
    </source>
</evidence>
<keyword evidence="3" id="KW-0813">Transport</keyword>
<evidence type="ECO:0000256" key="9">
    <source>
        <dbReference type="ARBA" id="ARBA00026227"/>
    </source>
</evidence>
<sequence length="580" mass="65767">MRFTTPNRDENLHPQTLPTPSSFTSSSPIDSPSAQLFQEISNRARSQTVFNKQWDRSEQMQSENHAAALKAAHEEHERVRIHAELFHAECLRERERKRQQEQEREALELTLLRRKNAEEEARHHQNLLNDVKKKAEQAEREAEQLKRSIRLEQEAHAAREAELKADAERRADAERQAQQAAALKHAVTPRQPAVSSAPAVALPAQQATTAPATNMAPSANGASTATATTTPAPTAGSTSVPPPQLDTPVEELERLHKRYLEIHQYLKEHRRKMARAIKSDPSLSVVSDWRRDITKLLGQLTNERDPSVKTEKERNEMRRSNTDKRNKVYDALGLARDLKSAMIDVRLVCANPPPEIAQLSNENAQVSASLVFLLNMLSKTAIRQFINSGAVTTFDPIEPIGITVSMIFSRAGFRFHGYSLMDIFLAKYHFACPVLFGIYGPERTPTGMRRLGWYESEGEFIGRQEHNERMAGLAAGWSAITLRNYLKTKHVNCLPPWVFWQTLARIVNTPKHQVTQTHFVVLRGLLERNFEMFHTMYQDFALIALRRAVVDFPNSVPKNTAADGVMVLRDVIESRLKVRL</sequence>
<evidence type="ECO:0000256" key="7">
    <source>
        <dbReference type="ARBA" id="ARBA00023132"/>
    </source>
</evidence>
<keyword evidence="4" id="KW-0509">mRNA transport</keyword>
<feature type="compositionally biased region" description="Low complexity" evidence="11">
    <location>
        <begin position="191"/>
        <end position="239"/>
    </location>
</feature>
<keyword evidence="7" id="KW-0906">Nuclear pore complex</keyword>
<evidence type="ECO:0000256" key="1">
    <source>
        <dbReference type="ARBA" id="ARBA00004567"/>
    </source>
</evidence>
<organism evidence="12 13">
    <name type="scientific">Trichodelitschia bisporula</name>
    <dbReference type="NCBI Taxonomy" id="703511"/>
    <lineage>
        <taxon>Eukaryota</taxon>
        <taxon>Fungi</taxon>
        <taxon>Dikarya</taxon>
        <taxon>Ascomycota</taxon>
        <taxon>Pezizomycotina</taxon>
        <taxon>Dothideomycetes</taxon>
        <taxon>Dothideomycetes incertae sedis</taxon>
        <taxon>Phaeotrichales</taxon>
        <taxon>Phaeotrichaceae</taxon>
        <taxon>Trichodelitschia</taxon>
    </lineage>
</organism>
<feature type="region of interest" description="Disordered" evidence="11">
    <location>
        <begin position="120"/>
        <end position="246"/>
    </location>
</feature>
<evidence type="ECO:0000256" key="3">
    <source>
        <dbReference type="ARBA" id="ARBA00022448"/>
    </source>
</evidence>
<comment type="similarity">
    <text evidence="2">Belongs to the GLE1 family.</text>
</comment>
<keyword evidence="5" id="KW-0653">Protein transport</keyword>
<gene>
    <name evidence="12" type="ORF">EJ06DRAFT_529548</name>
</gene>
<keyword evidence="6" id="KW-0811">Translocation</keyword>
<dbReference type="GO" id="GO:0016973">
    <property type="term" value="P:poly(A)+ mRNA export from nucleus"/>
    <property type="evidence" value="ECO:0007669"/>
    <property type="project" value="InterPro"/>
</dbReference>
<evidence type="ECO:0000256" key="6">
    <source>
        <dbReference type="ARBA" id="ARBA00023010"/>
    </source>
</evidence>
<dbReference type="Pfam" id="PF07817">
    <property type="entry name" value="GLE1"/>
    <property type="match status" value="1"/>
</dbReference>
<feature type="region of interest" description="Disordered" evidence="11">
    <location>
        <begin position="1"/>
        <end position="33"/>
    </location>
</feature>
<dbReference type="GO" id="GO:0015031">
    <property type="term" value="P:protein transport"/>
    <property type="evidence" value="ECO:0007669"/>
    <property type="project" value="UniProtKB-KW"/>
</dbReference>
<dbReference type="GO" id="GO:0031369">
    <property type="term" value="F:translation initiation factor binding"/>
    <property type="evidence" value="ECO:0007669"/>
    <property type="project" value="TreeGrafter"/>
</dbReference>
<reference evidence="12" key="1">
    <citation type="journal article" date="2020" name="Stud. Mycol.">
        <title>101 Dothideomycetes genomes: a test case for predicting lifestyles and emergence of pathogens.</title>
        <authorList>
            <person name="Haridas S."/>
            <person name="Albert R."/>
            <person name="Binder M."/>
            <person name="Bloem J."/>
            <person name="Labutti K."/>
            <person name="Salamov A."/>
            <person name="Andreopoulos B."/>
            <person name="Baker S."/>
            <person name="Barry K."/>
            <person name="Bills G."/>
            <person name="Bluhm B."/>
            <person name="Cannon C."/>
            <person name="Castanera R."/>
            <person name="Culley D."/>
            <person name="Daum C."/>
            <person name="Ezra D."/>
            <person name="Gonzalez J."/>
            <person name="Henrissat B."/>
            <person name="Kuo A."/>
            <person name="Liang C."/>
            <person name="Lipzen A."/>
            <person name="Lutzoni F."/>
            <person name="Magnuson J."/>
            <person name="Mondo S."/>
            <person name="Nolan M."/>
            <person name="Ohm R."/>
            <person name="Pangilinan J."/>
            <person name="Park H.-J."/>
            <person name="Ramirez L."/>
            <person name="Alfaro M."/>
            <person name="Sun H."/>
            <person name="Tritt A."/>
            <person name="Yoshinaga Y."/>
            <person name="Zwiers L.-H."/>
            <person name="Turgeon B."/>
            <person name="Goodwin S."/>
            <person name="Spatafora J."/>
            <person name="Crous P."/>
            <person name="Grigoriev I."/>
        </authorList>
    </citation>
    <scope>NUCLEOTIDE SEQUENCE</scope>
    <source>
        <strain evidence="12">CBS 262.69</strain>
    </source>
</reference>
<dbReference type="OrthoDB" id="420884at2759"/>
<evidence type="ECO:0000313" key="12">
    <source>
        <dbReference type="EMBL" id="KAF2401417.1"/>
    </source>
</evidence>
<feature type="region of interest" description="Disordered" evidence="11">
    <location>
        <begin position="304"/>
        <end position="323"/>
    </location>
</feature>
<dbReference type="AlphaFoldDB" id="A0A6G1I013"/>
<dbReference type="EMBL" id="ML996693">
    <property type="protein sequence ID" value="KAF2401417.1"/>
    <property type="molecule type" value="Genomic_DNA"/>
</dbReference>
<evidence type="ECO:0000256" key="2">
    <source>
        <dbReference type="ARBA" id="ARBA00011056"/>
    </source>
</evidence>
<dbReference type="PANTHER" id="PTHR12960">
    <property type="entry name" value="GLE-1-RELATED"/>
    <property type="match status" value="1"/>
</dbReference>
<protein>
    <recommendedName>
        <fullName evidence="9">mRNA export factor GLE1</fullName>
    </recommendedName>
    <alternativeName>
        <fullName evidence="10">Nucleoporin GLE1</fullName>
    </alternativeName>
</protein>
<comment type="subcellular location">
    <subcellularLocation>
        <location evidence="1">Nucleus</location>
        <location evidence="1">Nuclear pore complex</location>
    </subcellularLocation>
</comment>
<dbReference type="InterPro" id="IPR038506">
    <property type="entry name" value="GLE1-like_sf"/>
</dbReference>